<dbReference type="Pfam" id="PF18029">
    <property type="entry name" value="Glyoxalase_6"/>
    <property type="match status" value="1"/>
</dbReference>
<dbReference type="PANTHER" id="PTHR35908:SF1">
    <property type="entry name" value="CONSERVED PROTEIN"/>
    <property type="match status" value="1"/>
</dbReference>
<dbReference type="EMBL" id="LT629701">
    <property type="protein sequence ID" value="SDM46115.1"/>
    <property type="molecule type" value="Genomic_DNA"/>
</dbReference>
<dbReference type="AlphaFoldDB" id="A0A1G9TG53"/>
<dbReference type="Gene3D" id="3.10.180.10">
    <property type="entry name" value="2,3-Dihydroxybiphenyl 1,2-Dioxygenase, domain 1"/>
    <property type="match status" value="1"/>
</dbReference>
<accession>A0A1G9TG53</accession>
<organism evidence="2 3">
    <name type="scientific">Allokutzneria albata</name>
    <name type="common">Kibdelosporangium albatum</name>
    <dbReference type="NCBI Taxonomy" id="211114"/>
    <lineage>
        <taxon>Bacteria</taxon>
        <taxon>Bacillati</taxon>
        <taxon>Actinomycetota</taxon>
        <taxon>Actinomycetes</taxon>
        <taxon>Pseudonocardiales</taxon>
        <taxon>Pseudonocardiaceae</taxon>
        <taxon>Allokutzneria</taxon>
    </lineage>
</organism>
<evidence type="ECO:0000259" key="1">
    <source>
        <dbReference type="Pfam" id="PF18029"/>
    </source>
</evidence>
<dbReference type="InterPro" id="IPR029068">
    <property type="entry name" value="Glyas_Bleomycin-R_OHBP_Dase"/>
</dbReference>
<feature type="domain" description="Glyoxalase-like" evidence="1">
    <location>
        <begin position="101"/>
        <end position="206"/>
    </location>
</feature>
<reference evidence="2 3" key="1">
    <citation type="submission" date="2016-10" db="EMBL/GenBank/DDBJ databases">
        <authorList>
            <person name="de Groot N.N."/>
        </authorList>
    </citation>
    <scope>NUCLEOTIDE SEQUENCE [LARGE SCALE GENOMIC DNA]</scope>
    <source>
        <strain evidence="2 3">DSM 44149</strain>
    </source>
</reference>
<dbReference type="eggNOG" id="COG2154">
    <property type="taxonomic scope" value="Bacteria"/>
</dbReference>
<dbReference type="PANTHER" id="PTHR35908">
    <property type="entry name" value="HYPOTHETICAL FUSION PROTEIN"/>
    <property type="match status" value="1"/>
</dbReference>
<protein>
    <submittedName>
        <fullName evidence="2">4a-hydroxytetrahydrobiopterin dehydratase</fullName>
    </submittedName>
</protein>
<name>A0A1G9TG53_ALLAB</name>
<dbReference type="InterPro" id="IPR041581">
    <property type="entry name" value="Glyoxalase_6"/>
</dbReference>
<evidence type="ECO:0000313" key="3">
    <source>
        <dbReference type="Proteomes" id="UP000183376"/>
    </source>
</evidence>
<evidence type="ECO:0000313" key="2">
    <source>
        <dbReference type="EMBL" id="SDM46115.1"/>
    </source>
</evidence>
<keyword evidence="3" id="KW-1185">Reference proteome</keyword>
<proteinExistence type="predicted"/>
<dbReference type="OrthoDB" id="15077at2"/>
<dbReference type="CDD" id="cd06587">
    <property type="entry name" value="VOC"/>
    <property type="match status" value="1"/>
</dbReference>
<dbReference type="SUPFAM" id="SSF54593">
    <property type="entry name" value="Glyoxalase/Bleomycin resistance protein/Dihydroxybiphenyl dioxygenase"/>
    <property type="match status" value="1"/>
</dbReference>
<sequence>MTPNRLRRTEISAALADTSWRFVLGSLRASVAVTSLTGAVEVAQRLAPTGDSLAMDLRRDRVALTIQTDGWVSAADVEQARRVAELVDLGSPGRSEQVVELAIDAMDIARVRPFWRAVLAYTDEPGAGPEDGVVDPLGQGPSVWFQRMTEPRPQRNRIHFDIAVPHDEAETRIAAALEAGGTLIDGEAAPAFWVLSDPEGNEACITTWQGRDRIA</sequence>
<dbReference type="STRING" id="211114.SAMN04489726_1738"/>
<dbReference type="RefSeq" id="WP_030432919.1">
    <property type="nucleotide sequence ID" value="NZ_JOEF01000034.1"/>
</dbReference>
<dbReference type="Proteomes" id="UP000183376">
    <property type="component" value="Chromosome I"/>
</dbReference>
<gene>
    <name evidence="2" type="ORF">SAMN04489726_1738</name>
</gene>